<gene>
    <name evidence="4" type="ORF">BVE84_03665</name>
    <name evidence="3" type="ORF">BVE86_03265</name>
</gene>
<dbReference type="Gene3D" id="3.40.50.2000">
    <property type="entry name" value="Glycogen Phosphorylase B"/>
    <property type="match status" value="2"/>
</dbReference>
<sequence>MILKKLPNHKAPTLKKRIRVLHVPTSGVNAGGITKFIIDTMTIMVGKEELDCHLVSPKGVTEAFEATLTDSQLSLKVIAGRAKNPIVYFFRLWSYMRQHDFDSVHIHGSSALMSLELLAARLSGIKVRIAHSHNITCDHPFLHRVLTPFFRRLYTHALACSHDAGKWLFAEDDFTVIYNGINRQRFSFSADDRSDIRRSLGLTEENLVLGHVGHFNAQKNHQFLIDIFQRIAQEHPEARLLLIGTGKLEEDIREKVGRLHLSQKVFFLGNVSDVYRYLSAMDVFVLPSLFEGFSIVLAEAQANALPAVTSHHTPKTVALTSKVQYLGLDEGVDVWASEVMKQSSKDRRLSKEEERQLALFDIETISNTLYHYYVAGLLETIKER</sequence>
<evidence type="ECO:0000313" key="5">
    <source>
        <dbReference type="Proteomes" id="UP000188600"/>
    </source>
</evidence>
<evidence type="ECO:0000313" key="3">
    <source>
        <dbReference type="EMBL" id="ONK28379.1"/>
    </source>
</evidence>
<dbReference type="Proteomes" id="UP000188600">
    <property type="component" value="Unassembled WGS sequence"/>
</dbReference>
<dbReference type="CDD" id="cd03812">
    <property type="entry name" value="GT4_CapH-like"/>
    <property type="match status" value="1"/>
</dbReference>
<reference evidence="5 6" key="1">
    <citation type="submission" date="2016-12" db="EMBL/GenBank/DDBJ databases">
        <authorList>
            <person name="Gulvik C.A."/>
        </authorList>
    </citation>
    <scope>NUCLEOTIDE SEQUENCE [LARGE SCALE GENOMIC DNA]</scope>
    <source>
        <strain evidence="4 6">12-5202</strain>
        <strain evidence="3 5">12-5291</strain>
    </source>
</reference>
<dbReference type="InterPro" id="IPR028098">
    <property type="entry name" value="Glyco_trans_4-like_N"/>
</dbReference>
<keyword evidence="6" id="KW-1185">Reference proteome</keyword>
<protein>
    <recommendedName>
        <fullName evidence="7">Glycosyl transferase family 1</fullName>
    </recommendedName>
</protein>
<dbReference type="EMBL" id="MSPR01000005">
    <property type="protein sequence ID" value="ONK30170.1"/>
    <property type="molecule type" value="Genomic_DNA"/>
</dbReference>
<dbReference type="Pfam" id="PF00534">
    <property type="entry name" value="Glycos_transf_1"/>
    <property type="match status" value="1"/>
</dbReference>
<dbReference type="Proteomes" id="UP000188946">
    <property type="component" value="Unassembled WGS sequence"/>
</dbReference>
<dbReference type="AlphaFoldDB" id="A0AB36JNC6"/>
<evidence type="ECO:0000313" key="4">
    <source>
        <dbReference type="EMBL" id="ONK30170.1"/>
    </source>
</evidence>
<evidence type="ECO:0000313" key="6">
    <source>
        <dbReference type="Proteomes" id="UP000188946"/>
    </source>
</evidence>
<dbReference type="GO" id="GO:0016757">
    <property type="term" value="F:glycosyltransferase activity"/>
    <property type="evidence" value="ECO:0007669"/>
    <property type="project" value="InterPro"/>
</dbReference>
<feature type="domain" description="Glycosyltransferase subfamily 4-like N-terminal" evidence="2">
    <location>
        <begin position="50"/>
        <end position="185"/>
    </location>
</feature>
<dbReference type="InterPro" id="IPR001296">
    <property type="entry name" value="Glyco_trans_1"/>
</dbReference>
<evidence type="ECO:0008006" key="7">
    <source>
        <dbReference type="Google" id="ProtNLM"/>
    </source>
</evidence>
<feature type="domain" description="Glycosyl transferase family 1" evidence="1">
    <location>
        <begin position="192"/>
        <end position="314"/>
    </location>
</feature>
<proteinExistence type="predicted"/>
<dbReference type="InterPro" id="IPR050194">
    <property type="entry name" value="Glycosyltransferase_grp1"/>
</dbReference>
<dbReference type="EMBL" id="MSPT01000005">
    <property type="protein sequence ID" value="ONK28379.1"/>
    <property type="molecule type" value="Genomic_DNA"/>
</dbReference>
<comment type="caution">
    <text evidence="3">The sequence shown here is derived from an EMBL/GenBank/DDBJ whole genome shotgun (WGS) entry which is preliminary data.</text>
</comment>
<dbReference type="RefSeq" id="WP_076995738.1">
    <property type="nucleotide sequence ID" value="NZ_MSPR01000005.1"/>
</dbReference>
<accession>A0AB36JNC6</accession>
<evidence type="ECO:0000259" key="2">
    <source>
        <dbReference type="Pfam" id="PF13439"/>
    </source>
</evidence>
<dbReference type="SUPFAM" id="SSF53756">
    <property type="entry name" value="UDP-Glycosyltransferase/glycogen phosphorylase"/>
    <property type="match status" value="1"/>
</dbReference>
<organism evidence="3 5">
    <name type="scientific">Streptococcus azizii</name>
    <dbReference type="NCBI Taxonomy" id="1579424"/>
    <lineage>
        <taxon>Bacteria</taxon>
        <taxon>Bacillati</taxon>
        <taxon>Bacillota</taxon>
        <taxon>Bacilli</taxon>
        <taxon>Lactobacillales</taxon>
        <taxon>Streptococcaceae</taxon>
        <taxon>Streptococcus</taxon>
    </lineage>
</organism>
<dbReference type="PANTHER" id="PTHR45947:SF3">
    <property type="entry name" value="SULFOQUINOVOSYL TRANSFERASE SQD2"/>
    <property type="match status" value="1"/>
</dbReference>
<evidence type="ECO:0000259" key="1">
    <source>
        <dbReference type="Pfam" id="PF00534"/>
    </source>
</evidence>
<dbReference type="Pfam" id="PF13439">
    <property type="entry name" value="Glyco_transf_4"/>
    <property type="match status" value="1"/>
</dbReference>
<dbReference type="PANTHER" id="PTHR45947">
    <property type="entry name" value="SULFOQUINOVOSYL TRANSFERASE SQD2"/>
    <property type="match status" value="1"/>
</dbReference>
<name>A0AB36JNC6_9STRE</name>